<gene>
    <name evidence="5" type="ORF">FCI23_08875</name>
</gene>
<sequence length="714" mass="76611">MTSPHLSSLPPAGARDRAHRPRRGPAHWPARIGLTLLATAVLALPFYAAAEYYLYQKYMSPQASPPVVRLKPADTTAWARTVKGLPAASAPIVLAYHDLNPHSSSQYVVTPAAFDAQLAALESAGYRSLTTDEFVDYLKGGPAPPRSVYITFDDGTNGLWVYGDRILARHHMHGAVFLITGRVDQNRPYYLTWNEIKRMAGSGRWDFQDHTHDLHHRQQVDAAGHTASALANRLWLKDQQRLETRQEYEARVNADIKQSFKDITSHGLPKPQVFAYPFSEATERVNVPSGGTTLQELLSKYFVTTMTNVSTRPLTASRRAAAAHQVQRLELHSSTTPEQLLSGIARWTQVAPAASKPLAQPALWTRTDGTGRSGIGVFTGQGPFPGNERYAAADYRAVSSVDWTGYQVDATIKGFGNGTNQASIVVRNGSLDPVTVSVSQGNLVLTHSGRRVAVRKLAPTTSHTVRVTVSGATTTARVDGTAVLSWTSKETAGDLAGGIGIRVGINRPGVSWTAFTALRVSALPQDASTATGSRQTVAGSVLLDPNARWESAPGVQAPFRIGGAQLEPQGRTLSAYGAYRPEQTGGWTDYTVSGTIARLSSTGVSGALWVRVGSPLAISVQVSRDRMDVYSGDANSQRLVATRPLAAAAEHRVIITVTASSTAINVDGAIRTTLLAKGEPGGVAYSAYRDLTRRSWPALLQVTVAPMATAVTPG</sequence>
<dbReference type="Pfam" id="PF01522">
    <property type="entry name" value="Polysacc_deac_1"/>
    <property type="match status" value="1"/>
</dbReference>
<dbReference type="Proteomes" id="UP000305778">
    <property type="component" value="Unassembled WGS sequence"/>
</dbReference>
<dbReference type="GO" id="GO:0005576">
    <property type="term" value="C:extracellular region"/>
    <property type="evidence" value="ECO:0007669"/>
    <property type="project" value="UniProtKB-SubCell"/>
</dbReference>
<dbReference type="CDD" id="cd10918">
    <property type="entry name" value="CE4_NodB_like_5s_6s"/>
    <property type="match status" value="1"/>
</dbReference>
<dbReference type="PANTHER" id="PTHR34216">
    <property type="match status" value="1"/>
</dbReference>
<reference evidence="5 6" key="1">
    <citation type="submission" date="2019-04" db="EMBL/GenBank/DDBJ databases">
        <title>Streptomyces oryziradicis sp. nov., a novel actinomycete isolated from rhizosphere soil of rice (Oryza sativa L.).</title>
        <authorList>
            <person name="Li C."/>
        </authorList>
    </citation>
    <scope>NUCLEOTIDE SEQUENCE [LARGE SCALE GENOMIC DNA]</scope>
    <source>
        <strain evidence="5 6">NEAU-C40</strain>
    </source>
</reference>
<name>A0A4U0T8W0_9ACTN</name>
<evidence type="ECO:0000256" key="3">
    <source>
        <dbReference type="SAM" id="MobiDB-lite"/>
    </source>
</evidence>
<evidence type="ECO:0000256" key="1">
    <source>
        <dbReference type="ARBA" id="ARBA00004613"/>
    </source>
</evidence>
<feature type="domain" description="NodB homology" evidence="4">
    <location>
        <begin position="142"/>
        <end position="285"/>
    </location>
</feature>
<dbReference type="Gene3D" id="3.20.20.370">
    <property type="entry name" value="Glycoside hydrolase/deacetylase"/>
    <property type="match status" value="1"/>
</dbReference>
<comment type="subcellular location">
    <subcellularLocation>
        <location evidence="1">Secreted</location>
    </subcellularLocation>
</comment>
<dbReference type="Gene3D" id="2.60.120.560">
    <property type="entry name" value="Exo-inulinase, domain 1"/>
    <property type="match status" value="1"/>
</dbReference>
<accession>A0A4U0T8W0</accession>
<dbReference type="OrthoDB" id="3455067at2"/>
<dbReference type="GO" id="GO:0016810">
    <property type="term" value="F:hydrolase activity, acting on carbon-nitrogen (but not peptide) bonds"/>
    <property type="evidence" value="ECO:0007669"/>
    <property type="project" value="InterPro"/>
</dbReference>
<dbReference type="RefSeq" id="WP_136722921.1">
    <property type="nucleotide sequence ID" value="NZ_SUMC01000006.1"/>
</dbReference>
<dbReference type="GO" id="GO:0005975">
    <property type="term" value="P:carbohydrate metabolic process"/>
    <property type="evidence" value="ECO:0007669"/>
    <property type="project" value="InterPro"/>
</dbReference>
<evidence type="ECO:0000256" key="2">
    <source>
        <dbReference type="ARBA" id="ARBA00022729"/>
    </source>
</evidence>
<dbReference type="AlphaFoldDB" id="A0A4U0T8W0"/>
<evidence type="ECO:0000259" key="4">
    <source>
        <dbReference type="Pfam" id="PF01522"/>
    </source>
</evidence>
<dbReference type="EMBL" id="SUMC01000006">
    <property type="protein sequence ID" value="TKA11925.1"/>
    <property type="molecule type" value="Genomic_DNA"/>
</dbReference>
<dbReference type="PANTHER" id="PTHR34216:SF3">
    <property type="entry name" value="POLY-BETA-1,6-N-ACETYL-D-GLUCOSAMINE N-DEACETYLASE"/>
    <property type="match status" value="1"/>
</dbReference>
<dbReference type="SUPFAM" id="SSF88713">
    <property type="entry name" value="Glycoside hydrolase/deacetylase"/>
    <property type="match status" value="1"/>
</dbReference>
<protein>
    <recommendedName>
        <fullName evidence="4">NodB homology domain-containing protein</fullName>
    </recommendedName>
</protein>
<feature type="region of interest" description="Disordered" evidence="3">
    <location>
        <begin position="1"/>
        <end position="25"/>
    </location>
</feature>
<organism evidence="5 6">
    <name type="scientific">Actinacidiphila oryziradicis</name>
    <dbReference type="NCBI Taxonomy" id="2571141"/>
    <lineage>
        <taxon>Bacteria</taxon>
        <taxon>Bacillati</taxon>
        <taxon>Actinomycetota</taxon>
        <taxon>Actinomycetes</taxon>
        <taxon>Kitasatosporales</taxon>
        <taxon>Streptomycetaceae</taxon>
        <taxon>Actinacidiphila</taxon>
    </lineage>
</organism>
<evidence type="ECO:0000313" key="6">
    <source>
        <dbReference type="Proteomes" id="UP000305778"/>
    </source>
</evidence>
<dbReference type="InterPro" id="IPR002509">
    <property type="entry name" value="NODB_dom"/>
</dbReference>
<keyword evidence="6" id="KW-1185">Reference proteome</keyword>
<dbReference type="InterPro" id="IPR011330">
    <property type="entry name" value="Glyco_hydro/deAcase_b/a-brl"/>
</dbReference>
<evidence type="ECO:0000313" key="5">
    <source>
        <dbReference type="EMBL" id="TKA11925.1"/>
    </source>
</evidence>
<proteinExistence type="predicted"/>
<dbReference type="InterPro" id="IPR051398">
    <property type="entry name" value="Polysacch_Deacetylase"/>
</dbReference>
<comment type="caution">
    <text evidence="5">The sequence shown here is derived from an EMBL/GenBank/DDBJ whole genome shotgun (WGS) entry which is preliminary data.</text>
</comment>
<keyword evidence="2" id="KW-0732">Signal</keyword>